<keyword evidence="1" id="KW-0677">Repeat</keyword>
<dbReference type="AlphaFoldDB" id="A0AA88YKE0"/>
<evidence type="ECO:0000313" key="6">
    <source>
        <dbReference type="Proteomes" id="UP001186944"/>
    </source>
</evidence>
<protein>
    <submittedName>
        <fullName evidence="5">Uncharacterized protein</fullName>
    </submittedName>
</protein>
<sequence>FQDWWHSKMAGGVFHVEFGINDTQLTRALEKNNFVTAEKLIRDTTQASYLDEGCYQRTPLFICLCGMDEEEQRVKPRNLYLAKLLVEQGANVNFRVPTTYCSEYETPGKNALELLTDFYNDMTKCGSPYNNEIWTAYDQGNWDPHVDVVVGLHKQFLTTMEDVIEHVEDLIFVILSNGGDPNITDVNKMTPLHRTSLFSHDDRLLRLLCENGANVNATDRSGNSPIITLCDIMSTDIFDYLEDLSPRSDDTLEDTCATVCVKTEFLSYLLSQKDLLVNSQNIRGHTALFHCVIRGDVIACQKLKISPIFATFLAIPLQRTLSFQNMHHQLAKAPQQYGHLVDAGKCSPSPYDSVDLHCIHASNSFLCIQGYIVIIIPLLGFYYIKRYSLKLAVHVTRLMRLFPCKKGALV</sequence>
<evidence type="ECO:0000256" key="2">
    <source>
        <dbReference type="ARBA" id="ARBA00023043"/>
    </source>
</evidence>
<dbReference type="Proteomes" id="UP001186944">
    <property type="component" value="Unassembled WGS sequence"/>
</dbReference>
<evidence type="ECO:0000256" key="1">
    <source>
        <dbReference type="ARBA" id="ARBA00022737"/>
    </source>
</evidence>
<evidence type="ECO:0000256" key="3">
    <source>
        <dbReference type="PROSITE-ProRule" id="PRU00023"/>
    </source>
</evidence>
<dbReference type="PROSITE" id="PS50088">
    <property type="entry name" value="ANK_REPEAT"/>
    <property type="match status" value="1"/>
</dbReference>
<dbReference type="PROSITE" id="PS50297">
    <property type="entry name" value="ANK_REP_REGION"/>
    <property type="match status" value="1"/>
</dbReference>
<keyword evidence="6" id="KW-1185">Reference proteome</keyword>
<proteinExistence type="predicted"/>
<name>A0AA88YKE0_PINIB</name>
<organism evidence="5 6">
    <name type="scientific">Pinctada imbricata</name>
    <name type="common">Atlantic pearl-oyster</name>
    <name type="synonym">Pinctada martensii</name>
    <dbReference type="NCBI Taxonomy" id="66713"/>
    <lineage>
        <taxon>Eukaryota</taxon>
        <taxon>Metazoa</taxon>
        <taxon>Spiralia</taxon>
        <taxon>Lophotrochozoa</taxon>
        <taxon>Mollusca</taxon>
        <taxon>Bivalvia</taxon>
        <taxon>Autobranchia</taxon>
        <taxon>Pteriomorphia</taxon>
        <taxon>Pterioida</taxon>
        <taxon>Pterioidea</taxon>
        <taxon>Pteriidae</taxon>
        <taxon>Pinctada</taxon>
    </lineage>
</organism>
<feature type="transmembrane region" description="Helical" evidence="4">
    <location>
        <begin position="363"/>
        <end position="384"/>
    </location>
</feature>
<dbReference type="PANTHER" id="PTHR24198:SF165">
    <property type="entry name" value="ANKYRIN REPEAT-CONTAINING PROTEIN-RELATED"/>
    <property type="match status" value="1"/>
</dbReference>
<dbReference type="InterPro" id="IPR002110">
    <property type="entry name" value="Ankyrin_rpt"/>
</dbReference>
<dbReference type="InterPro" id="IPR036770">
    <property type="entry name" value="Ankyrin_rpt-contain_sf"/>
</dbReference>
<dbReference type="EMBL" id="VSWD01000007">
    <property type="protein sequence ID" value="KAK3098584.1"/>
    <property type="molecule type" value="Genomic_DNA"/>
</dbReference>
<evidence type="ECO:0000313" key="5">
    <source>
        <dbReference type="EMBL" id="KAK3098584.1"/>
    </source>
</evidence>
<dbReference type="Gene3D" id="1.25.40.20">
    <property type="entry name" value="Ankyrin repeat-containing domain"/>
    <property type="match status" value="1"/>
</dbReference>
<dbReference type="GO" id="GO:0005737">
    <property type="term" value="C:cytoplasm"/>
    <property type="evidence" value="ECO:0007669"/>
    <property type="project" value="TreeGrafter"/>
</dbReference>
<feature type="repeat" description="ANK" evidence="3">
    <location>
        <begin position="187"/>
        <end position="220"/>
    </location>
</feature>
<dbReference type="PANTHER" id="PTHR24198">
    <property type="entry name" value="ANKYRIN REPEAT AND PROTEIN KINASE DOMAIN-CONTAINING PROTEIN"/>
    <property type="match status" value="1"/>
</dbReference>
<gene>
    <name evidence="5" type="ORF">FSP39_020939</name>
</gene>
<evidence type="ECO:0000256" key="4">
    <source>
        <dbReference type="SAM" id="Phobius"/>
    </source>
</evidence>
<reference evidence="5" key="1">
    <citation type="submission" date="2019-08" db="EMBL/GenBank/DDBJ databases">
        <title>The improved chromosome-level genome for the pearl oyster Pinctada fucata martensii using PacBio sequencing and Hi-C.</title>
        <authorList>
            <person name="Zheng Z."/>
        </authorList>
    </citation>
    <scope>NUCLEOTIDE SEQUENCE</scope>
    <source>
        <strain evidence="5">ZZ-2019</strain>
        <tissue evidence="5">Adductor muscle</tissue>
    </source>
</reference>
<comment type="caution">
    <text evidence="5">The sequence shown here is derived from an EMBL/GenBank/DDBJ whole genome shotgun (WGS) entry which is preliminary data.</text>
</comment>
<dbReference type="SUPFAM" id="SSF48403">
    <property type="entry name" value="Ankyrin repeat"/>
    <property type="match status" value="1"/>
</dbReference>
<accession>A0AA88YKE0</accession>
<dbReference type="SMART" id="SM00248">
    <property type="entry name" value="ANK"/>
    <property type="match status" value="2"/>
</dbReference>
<keyword evidence="4" id="KW-1133">Transmembrane helix</keyword>
<dbReference type="Pfam" id="PF00023">
    <property type="entry name" value="Ank"/>
    <property type="match status" value="1"/>
</dbReference>
<keyword evidence="4" id="KW-0472">Membrane</keyword>
<keyword evidence="2 3" id="KW-0040">ANK repeat</keyword>
<feature type="non-terminal residue" evidence="5">
    <location>
        <position position="1"/>
    </location>
</feature>
<keyword evidence="4" id="KW-0812">Transmembrane</keyword>